<keyword evidence="1" id="KW-0479">Metal-binding</keyword>
<reference evidence="4" key="1">
    <citation type="journal article" date="2019" name="Int. J. Syst. Evol. Microbiol.">
        <title>The Global Catalogue of Microorganisms (GCM) 10K type strain sequencing project: providing services to taxonomists for standard genome sequencing and annotation.</title>
        <authorList>
            <consortium name="The Broad Institute Genomics Platform"/>
            <consortium name="The Broad Institute Genome Sequencing Center for Infectious Disease"/>
            <person name="Wu L."/>
            <person name="Ma J."/>
        </authorList>
    </citation>
    <scope>NUCLEOTIDE SEQUENCE [LARGE SCALE GENOMIC DNA]</scope>
    <source>
        <strain evidence="4">KCTC 12907</strain>
    </source>
</reference>
<dbReference type="InterPro" id="IPR036849">
    <property type="entry name" value="Enolase-like_C_sf"/>
</dbReference>
<dbReference type="Pfam" id="PF13378">
    <property type="entry name" value="MR_MLE_C"/>
    <property type="match status" value="1"/>
</dbReference>
<evidence type="ECO:0000313" key="4">
    <source>
        <dbReference type="Proteomes" id="UP001596378"/>
    </source>
</evidence>
<protein>
    <submittedName>
        <fullName evidence="3">Enolase C-terminal domain-like protein</fullName>
    </submittedName>
</protein>
<dbReference type="InterPro" id="IPR029065">
    <property type="entry name" value="Enolase_C-like"/>
</dbReference>
<dbReference type="SMART" id="SM00922">
    <property type="entry name" value="MR_MLE"/>
    <property type="match status" value="1"/>
</dbReference>
<dbReference type="SUPFAM" id="SSF51604">
    <property type="entry name" value="Enolase C-terminal domain-like"/>
    <property type="match status" value="1"/>
</dbReference>
<dbReference type="Proteomes" id="UP001596378">
    <property type="component" value="Unassembled WGS sequence"/>
</dbReference>
<evidence type="ECO:0000313" key="3">
    <source>
        <dbReference type="EMBL" id="MFC7153588.1"/>
    </source>
</evidence>
<dbReference type="Gene3D" id="3.20.20.120">
    <property type="entry name" value="Enolase-like C-terminal domain"/>
    <property type="match status" value="1"/>
</dbReference>
<gene>
    <name evidence="3" type="ORF">ACFQMJ_34105</name>
</gene>
<dbReference type="EMBL" id="JBHTAI010000038">
    <property type="protein sequence ID" value="MFC7153588.1"/>
    <property type="molecule type" value="Genomic_DNA"/>
</dbReference>
<evidence type="ECO:0000256" key="1">
    <source>
        <dbReference type="ARBA" id="ARBA00022723"/>
    </source>
</evidence>
<proteinExistence type="predicted"/>
<feature type="domain" description="Mandelate racemase/muconate lactonizing enzyme C-terminal" evidence="2">
    <location>
        <begin position="138"/>
        <end position="249"/>
    </location>
</feature>
<dbReference type="InterPro" id="IPR034593">
    <property type="entry name" value="DgoD-like"/>
</dbReference>
<dbReference type="InterPro" id="IPR029017">
    <property type="entry name" value="Enolase-like_N"/>
</dbReference>
<dbReference type="SFLD" id="SFLDS00001">
    <property type="entry name" value="Enolase"/>
    <property type="match status" value="1"/>
</dbReference>
<evidence type="ECO:0000259" key="2">
    <source>
        <dbReference type="SMART" id="SM00922"/>
    </source>
</evidence>
<organism evidence="3 4">
    <name type="scientific">Cohnella cellulosilytica</name>
    <dbReference type="NCBI Taxonomy" id="986710"/>
    <lineage>
        <taxon>Bacteria</taxon>
        <taxon>Bacillati</taxon>
        <taxon>Bacillota</taxon>
        <taxon>Bacilli</taxon>
        <taxon>Bacillales</taxon>
        <taxon>Paenibacillaceae</taxon>
        <taxon>Cohnella</taxon>
    </lineage>
</organism>
<keyword evidence="4" id="KW-1185">Reference proteome</keyword>
<dbReference type="RefSeq" id="WP_378050425.1">
    <property type="nucleotide sequence ID" value="NZ_JBHMDN010000026.1"/>
</dbReference>
<dbReference type="PANTHER" id="PTHR48080">
    <property type="entry name" value="D-GALACTONATE DEHYDRATASE-RELATED"/>
    <property type="match status" value="1"/>
</dbReference>
<dbReference type="Gene3D" id="3.30.390.10">
    <property type="entry name" value="Enolase-like, N-terminal domain"/>
    <property type="match status" value="1"/>
</dbReference>
<name>A0ABW2FKB1_9BACL</name>
<sequence length="380" mass="42539">MNMSDFEPNWQIEKIEWAALPGKRARHAGSNARIGEHGVDVPLHLARITIAGQEGYGWSRISKPLAQELVGQKTRDLFNERGTVREEFRGIELPLFDWIGRVQGKPLNSLLSAGGTVQEKVACYDTSLYFDDLHLSDERAAVEFMQMEALEGKNRGQANFKLKVGRGGRHMPLMEGTKRDIAIIRGIREVAGPHGKIMIDANNGYNLNLTKHVLQETADVQLYWIEEAFHEDAELYKDLKMWMRKAGMNVLIADGEGLAAPPLVQWAKEGIIDVVQYDVLVPGFSYWLELGPELDAAHVKSAPHSYGTPYGHYVLSHLASAIEGFQFVEWDQIEVEGMDASGYRVKDGFVHVPAEPGFGLNFDSAYVSKWVQETGWTTSL</sequence>
<accession>A0ABW2FKB1</accession>
<dbReference type="InterPro" id="IPR013342">
    <property type="entry name" value="Mandelate_racemase_C"/>
</dbReference>
<comment type="caution">
    <text evidence="3">The sequence shown here is derived from an EMBL/GenBank/DDBJ whole genome shotgun (WGS) entry which is preliminary data.</text>
</comment>